<dbReference type="InterPro" id="IPR012337">
    <property type="entry name" value="RNaseH-like_sf"/>
</dbReference>
<organism evidence="2 3">
    <name type="scientific">Cajanus cajan</name>
    <name type="common">Pigeon pea</name>
    <name type="synonym">Cajanus indicus</name>
    <dbReference type="NCBI Taxonomy" id="3821"/>
    <lineage>
        <taxon>Eukaryota</taxon>
        <taxon>Viridiplantae</taxon>
        <taxon>Streptophyta</taxon>
        <taxon>Embryophyta</taxon>
        <taxon>Tracheophyta</taxon>
        <taxon>Spermatophyta</taxon>
        <taxon>Magnoliopsida</taxon>
        <taxon>eudicotyledons</taxon>
        <taxon>Gunneridae</taxon>
        <taxon>Pentapetalae</taxon>
        <taxon>rosids</taxon>
        <taxon>fabids</taxon>
        <taxon>Fabales</taxon>
        <taxon>Fabaceae</taxon>
        <taxon>Papilionoideae</taxon>
        <taxon>50 kb inversion clade</taxon>
        <taxon>NPAAA clade</taxon>
        <taxon>indigoferoid/millettioid clade</taxon>
        <taxon>Phaseoleae</taxon>
        <taxon>Cajanus</taxon>
    </lineage>
</organism>
<dbReference type="SUPFAM" id="SSF53098">
    <property type="entry name" value="Ribonuclease H-like"/>
    <property type="match status" value="1"/>
</dbReference>
<dbReference type="AlphaFoldDB" id="A0A151RFU2"/>
<dbReference type="PANTHER" id="PTHR47723">
    <property type="entry name" value="OS05G0353850 PROTEIN"/>
    <property type="match status" value="1"/>
</dbReference>
<dbReference type="InterPro" id="IPR053151">
    <property type="entry name" value="RNase_H-like"/>
</dbReference>
<dbReference type="EMBL" id="KQ483779">
    <property type="protein sequence ID" value="KYP41343.1"/>
    <property type="molecule type" value="Genomic_DNA"/>
</dbReference>
<dbReference type="Gene3D" id="3.30.420.10">
    <property type="entry name" value="Ribonuclease H-like superfamily/Ribonuclease H"/>
    <property type="match status" value="1"/>
</dbReference>
<feature type="domain" description="RNase H type-1" evidence="1">
    <location>
        <begin position="85"/>
        <end position="207"/>
    </location>
</feature>
<name>A0A151RFU2_CAJCA</name>
<dbReference type="GO" id="GO:0004523">
    <property type="term" value="F:RNA-DNA hybrid ribonuclease activity"/>
    <property type="evidence" value="ECO:0007669"/>
    <property type="project" value="InterPro"/>
</dbReference>
<dbReference type="InterPro" id="IPR036397">
    <property type="entry name" value="RNaseH_sf"/>
</dbReference>
<gene>
    <name evidence="2" type="ORF">KK1_037287</name>
</gene>
<dbReference type="GO" id="GO:0003676">
    <property type="term" value="F:nucleic acid binding"/>
    <property type="evidence" value="ECO:0007669"/>
    <property type="project" value="InterPro"/>
</dbReference>
<dbReference type="Proteomes" id="UP000075243">
    <property type="component" value="Unassembled WGS sequence"/>
</dbReference>
<dbReference type="InterPro" id="IPR002156">
    <property type="entry name" value="RNaseH_domain"/>
</dbReference>
<dbReference type="Pfam" id="PF13456">
    <property type="entry name" value="RVT_3"/>
    <property type="match status" value="1"/>
</dbReference>
<evidence type="ECO:0000259" key="1">
    <source>
        <dbReference type="Pfam" id="PF13456"/>
    </source>
</evidence>
<dbReference type="CDD" id="cd06222">
    <property type="entry name" value="RNase_H_like"/>
    <property type="match status" value="1"/>
</dbReference>
<dbReference type="InterPro" id="IPR044730">
    <property type="entry name" value="RNase_H-like_dom_plant"/>
</dbReference>
<reference evidence="2" key="1">
    <citation type="journal article" date="2012" name="Nat. Biotechnol.">
        <title>Draft genome sequence of pigeonpea (Cajanus cajan), an orphan legume crop of resource-poor farmers.</title>
        <authorList>
            <person name="Varshney R.K."/>
            <person name="Chen W."/>
            <person name="Li Y."/>
            <person name="Bharti A.K."/>
            <person name="Saxena R.K."/>
            <person name="Schlueter J.A."/>
            <person name="Donoghue M.T."/>
            <person name="Azam S."/>
            <person name="Fan G."/>
            <person name="Whaley A.M."/>
            <person name="Farmer A.D."/>
            <person name="Sheridan J."/>
            <person name="Iwata A."/>
            <person name="Tuteja R."/>
            <person name="Penmetsa R.V."/>
            <person name="Wu W."/>
            <person name="Upadhyaya H.D."/>
            <person name="Yang S.P."/>
            <person name="Shah T."/>
            <person name="Saxena K.B."/>
            <person name="Michael T."/>
            <person name="McCombie W.R."/>
            <person name="Yang B."/>
            <person name="Zhang G."/>
            <person name="Yang H."/>
            <person name="Wang J."/>
            <person name="Spillane C."/>
            <person name="Cook D.R."/>
            <person name="May G.D."/>
            <person name="Xu X."/>
            <person name="Jackson S.A."/>
        </authorList>
    </citation>
    <scope>NUCLEOTIDE SEQUENCE [LARGE SCALE GENOMIC DNA]</scope>
</reference>
<proteinExistence type="predicted"/>
<dbReference type="PANTHER" id="PTHR47723:SF20">
    <property type="entry name" value="RNASE H TYPE-1 DOMAIN-CONTAINING PROTEIN"/>
    <property type="match status" value="1"/>
</dbReference>
<dbReference type="Gramene" id="C.cajan_41574.t">
    <property type="protein sequence ID" value="C.cajan_41574.t.cds1"/>
    <property type="gene ID" value="C.cajan_41574"/>
</dbReference>
<protein>
    <submittedName>
        <fullName evidence="2">Ribonuclease H protein At1g65750 family</fullName>
    </submittedName>
</protein>
<accession>A0A151RFU2</accession>
<sequence length="235" mass="26809">MSTPNLHPWLWHIFNHEKRTLILSTLWCNWKWRNTQVIANTSWSVTYVCQLIRRQKLECHLYCSRTPQEQDGHWAPLDQGDVKLNVDGSCSSHKSMGGGGVLRGGRGDWQFGFSTCYGQGSPLLAEILAITDGLMHAWRLGYRNIACETDCMEAVDAINIYDMRELSLHVHKDKLLQIHNILRKNWRVKIVHIPQEWNTVADCLAHEGANGLIKEFITPPPLALEAFLQDLANIG</sequence>
<keyword evidence="3" id="KW-1185">Reference proteome</keyword>
<evidence type="ECO:0000313" key="2">
    <source>
        <dbReference type="EMBL" id="KYP41343.1"/>
    </source>
</evidence>
<evidence type="ECO:0000313" key="3">
    <source>
        <dbReference type="Proteomes" id="UP000075243"/>
    </source>
</evidence>